<dbReference type="Proteomes" id="UP001379949">
    <property type="component" value="Unassembled WGS sequence"/>
</dbReference>
<reference evidence="6 7" key="1">
    <citation type="submission" date="2024-02" db="EMBL/GenBank/DDBJ databases">
        <title>Bacteria isolated from the canopy kelp, Nereocystis luetkeana.</title>
        <authorList>
            <person name="Pfister C.A."/>
            <person name="Younker I.T."/>
            <person name="Light S.H."/>
        </authorList>
    </citation>
    <scope>NUCLEOTIDE SEQUENCE [LARGE SCALE GENOMIC DNA]</scope>
    <source>
        <strain evidence="6 7">TI.4.07</strain>
    </source>
</reference>
<dbReference type="SUPFAM" id="SSF58104">
    <property type="entry name" value="Methyl-accepting chemotaxis protein (MCP) signaling domain"/>
    <property type="match status" value="1"/>
</dbReference>
<evidence type="ECO:0000256" key="3">
    <source>
        <dbReference type="PROSITE-ProRule" id="PRU00284"/>
    </source>
</evidence>
<accession>A0ABU9GAT7</accession>
<evidence type="ECO:0000256" key="1">
    <source>
        <dbReference type="ARBA" id="ARBA00004370"/>
    </source>
</evidence>
<evidence type="ECO:0000313" key="7">
    <source>
        <dbReference type="Proteomes" id="UP001379949"/>
    </source>
</evidence>
<dbReference type="InterPro" id="IPR004089">
    <property type="entry name" value="MCPsignal_dom"/>
</dbReference>
<feature type="coiled-coil region" evidence="4">
    <location>
        <begin position="8"/>
        <end position="42"/>
    </location>
</feature>
<protein>
    <submittedName>
        <fullName evidence="6">Methyl-accepting chemotaxis protein</fullName>
    </submittedName>
</protein>
<dbReference type="Gene3D" id="1.10.287.950">
    <property type="entry name" value="Methyl-accepting chemotaxis protein"/>
    <property type="match status" value="1"/>
</dbReference>
<proteinExistence type="predicted"/>
<evidence type="ECO:0000256" key="4">
    <source>
        <dbReference type="SAM" id="Coils"/>
    </source>
</evidence>
<keyword evidence="7" id="KW-1185">Reference proteome</keyword>
<dbReference type="PROSITE" id="PS50111">
    <property type="entry name" value="CHEMOTAXIS_TRANSDUC_2"/>
    <property type="match status" value="1"/>
</dbReference>
<evidence type="ECO:0000259" key="5">
    <source>
        <dbReference type="PROSITE" id="PS50111"/>
    </source>
</evidence>
<comment type="caution">
    <text evidence="6">The sequence shown here is derived from an EMBL/GenBank/DDBJ whole genome shotgun (WGS) entry which is preliminary data.</text>
</comment>
<dbReference type="EMBL" id="JBAKAR010000020">
    <property type="protein sequence ID" value="MEL0614774.1"/>
    <property type="molecule type" value="Genomic_DNA"/>
</dbReference>
<organism evidence="6 7">
    <name type="scientific">Marinomonas arenicola</name>
    <dbReference type="NCBI Taxonomy" id="569601"/>
    <lineage>
        <taxon>Bacteria</taxon>
        <taxon>Pseudomonadati</taxon>
        <taxon>Pseudomonadota</taxon>
        <taxon>Gammaproteobacteria</taxon>
        <taxon>Oceanospirillales</taxon>
        <taxon>Oceanospirillaceae</taxon>
        <taxon>Marinomonas</taxon>
    </lineage>
</organism>
<dbReference type="RefSeq" id="WP_341568058.1">
    <property type="nucleotide sequence ID" value="NZ_JBAKAR010000020.1"/>
</dbReference>
<sequence>MLFGKKRIKELEYNLEIVKDEKIKLEKKLELLQKSLDELPEETPDIEYDASLLVANQVIQEKSLVSINKISDYLFEPMSASEGTNEHIERNKLEIAQLTQSISNVAKKIHLSLTDISALKVTSDEIKGFTNIIQNISEQTNLLALNAAIEAARAGEYGRGFAVVADEVRALANKSRESSEKISTLVKNIDDGTNRVSKQIDVLYDSAMTLSQSSERLEASFIKTSNDSEKIMKAGYYSMAFAHSSSAMLELSQWQTQQFLAVLQGEKSKLVDIKETHFARWYYHGTDNEFEFRSQSSFLKIGKEFDSINRLIKGLLCSSRDESIRLSLDIIKSIECIHENLERVQEYLFEKL</sequence>
<evidence type="ECO:0000313" key="6">
    <source>
        <dbReference type="EMBL" id="MEL0614774.1"/>
    </source>
</evidence>
<keyword evidence="2 3" id="KW-0807">Transducer</keyword>
<evidence type="ECO:0000256" key="2">
    <source>
        <dbReference type="ARBA" id="ARBA00023224"/>
    </source>
</evidence>
<dbReference type="PANTHER" id="PTHR32089">
    <property type="entry name" value="METHYL-ACCEPTING CHEMOTAXIS PROTEIN MCPB"/>
    <property type="match status" value="1"/>
</dbReference>
<comment type="subcellular location">
    <subcellularLocation>
        <location evidence="1">Membrane</location>
    </subcellularLocation>
</comment>
<dbReference type="SMART" id="SM00283">
    <property type="entry name" value="MA"/>
    <property type="match status" value="1"/>
</dbReference>
<feature type="domain" description="Methyl-accepting transducer" evidence="5">
    <location>
        <begin position="66"/>
        <end position="201"/>
    </location>
</feature>
<name>A0ABU9GAT7_9GAMM</name>
<dbReference type="Pfam" id="PF00015">
    <property type="entry name" value="MCPsignal"/>
    <property type="match status" value="1"/>
</dbReference>
<gene>
    <name evidence="6" type="ORF">V6242_16595</name>
</gene>
<dbReference type="PANTHER" id="PTHR32089:SF112">
    <property type="entry name" value="LYSOZYME-LIKE PROTEIN-RELATED"/>
    <property type="match status" value="1"/>
</dbReference>
<keyword evidence="4" id="KW-0175">Coiled coil</keyword>